<proteinExistence type="predicted"/>
<keyword evidence="2" id="KW-1185">Reference proteome</keyword>
<protein>
    <submittedName>
        <fullName evidence="1">Uncharacterized protein</fullName>
    </submittedName>
</protein>
<dbReference type="EMBL" id="BMXA01000001">
    <property type="protein sequence ID" value="GGZ97020.1"/>
    <property type="molecule type" value="Genomic_DNA"/>
</dbReference>
<dbReference type="AlphaFoldDB" id="A0A918REM2"/>
<reference evidence="1" key="2">
    <citation type="submission" date="2020-09" db="EMBL/GenBank/DDBJ databases">
        <authorList>
            <person name="Sun Q."/>
            <person name="Kim S."/>
        </authorList>
    </citation>
    <scope>NUCLEOTIDE SEQUENCE</scope>
    <source>
        <strain evidence="1">KCTC 12711</strain>
    </source>
</reference>
<name>A0A918REM2_9GAMM</name>
<gene>
    <name evidence="1" type="ORF">GCM10008090_01590</name>
</gene>
<reference evidence="1" key="1">
    <citation type="journal article" date="2014" name="Int. J. Syst. Evol. Microbiol.">
        <title>Complete genome sequence of Corynebacterium casei LMG S-19264T (=DSM 44701T), isolated from a smear-ripened cheese.</title>
        <authorList>
            <consortium name="US DOE Joint Genome Institute (JGI-PGF)"/>
            <person name="Walter F."/>
            <person name="Albersmeier A."/>
            <person name="Kalinowski J."/>
            <person name="Ruckert C."/>
        </authorList>
    </citation>
    <scope>NUCLEOTIDE SEQUENCE</scope>
    <source>
        <strain evidence="1">KCTC 12711</strain>
    </source>
</reference>
<accession>A0A918REM2</accession>
<organism evidence="1 2">
    <name type="scientific">Arenicella chitinivorans</name>
    <dbReference type="NCBI Taxonomy" id="1329800"/>
    <lineage>
        <taxon>Bacteria</taxon>
        <taxon>Pseudomonadati</taxon>
        <taxon>Pseudomonadota</taxon>
        <taxon>Gammaproteobacteria</taxon>
        <taxon>Arenicellales</taxon>
        <taxon>Arenicellaceae</taxon>
        <taxon>Arenicella</taxon>
    </lineage>
</organism>
<evidence type="ECO:0000313" key="1">
    <source>
        <dbReference type="EMBL" id="GGZ97020.1"/>
    </source>
</evidence>
<sequence>MWQVQGSYRVESNGYGALTRLALKELDIAPLETKGIMIVSSHTLFYSNADEVEPYRENTALGVYAADSVCGEPFNNVLRQRVWNGALFYNEAELCFPIKTNQRLVPLCL</sequence>
<evidence type="ECO:0000313" key="2">
    <source>
        <dbReference type="Proteomes" id="UP000614811"/>
    </source>
</evidence>
<dbReference type="Proteomes" id="UP000614811">
    <property type="component" value="Unassembled WGS sequence"/>
</dbReference>
<comment type="caution">
    <text evidence="1">The sequence shown here is derived from an EMBL/GenBank/DDBJ whole genome shotgun (WGS) entry which is preliminary data.</text>
</comment>